<dbReference type="EMBL" id="JAWZYT010005478">
    <property type="protein sequence ID" value="KAK4290444.1"/>
    <property type="molecule type" value="Genomic_DNA"/>
</dbReference>
<keyword evidence="3" id="KW-1185">Reference proteome</keyword>
<name>A0AAE1NK08_9EUCA</name>
<dbReference type="AlphaFoldDB" id="A0AAE1NK08"/>
<evidence type="ECO:0000256" key="1">
    <source>
        <dbReference type="SAM" id="MobiDB-lite"/>
    </source>
</evidence>
<evidence type="ECO:0000313" key="2">
    <source>
        <dbReference type="EMBL" id="KAK4290444.1"/>
    </source>
</evidence>
<feature type="region of interest" description="Disordered" evidence="1">
    <location>
        <begin position="1"/>
        <end position="89"/>
    </location>
</feature>
<dbReference type="Proteomes" id="UP001292094">
    <property type="component" value="Unassembled WGS sequence"/>
</dbReference>
<evidence type="ECO:0000313" key="3">
    <source>
        <dbReference type="Proteomes" id="UP001292094"/>
    </source>
</evidence>
<protein>
    <submittedName>
        <fullName evidence="2">Uncharacterized protein</fullName>
    </submittedName>
</protein>
<feature type="compositionally biased region" description="Polar residues" evidence="1">
    <location>
        <begin position="79"/>
        <end position="89"/>
    </location>
</feature>
<sequence>WQQQSLAARGSLLPKDSTRPDLTRDGPLGKPGSLSPSDPTRHSGLPPRRRRPDGKNGRPDLLPHPIPSMDPFPSPPPLAQSQTFPLPRP</sequence>
<reference evidence="2" key="1">
    <citation type="submission" date="2023-11" db="EMBL/GenBank/DDBJ databases">
        <title>Genome assemblies of two species of porcelain crab, Petrolisthes cinctipes and Petrolisthes manimaculis (Anomura: Porcellanidae).</title>
        <authorList>
            <person name="Angst P."/>
        </authorList>
    </citation>
    <scope>NUCLEOTIDE SEQUENCE</scope>
    <source>
        <strain evidence="2">PB745_02</strain>
        <tissue evidence="2">Gill</tissue>
    </source>
</reference>
<feature type="compositionally biased region" description="Pro residues" evidence="1">
    <location>
        <begin position="62"/>
        <end position="78"/>
    </location>
</feature>
<comment type="caution">
    <text evidence="2">The sequence shown here is derived from an EMBL/GenBank/DDBJ whole genome shotgun (WGS) entry which is preliminary data.</text>
</comment>
<accession>A0AAE1NK08</accession>
<gene>
    <name evidence="2" type="ORF">Pmani_036657</name>
</gene>
<organism evidence="2 3">
    <name type="scientific">Petrolisthes manimaculis</name>
    <dbReference type="NCBI Taxonomy" id="1843537"/>
    <lineage>
        <taxon>Eukaryota</taxon>
        <taxon>Metazoa</taxon>
        <taxon>Ecdysozoa</taxon>
        <taxon>Arthropoda</taxon>
        <taxon>Crustacea</taxon>
        <taxon>Multicrustacea</taxon>
        <taxon>Malacostraca</taxon>
        <taxon>Eumalacostraca</taxon>
        <taxon>Eucarida</taxon>
        <taxon>Decapoda</taxon>
        <taxon>Pleocyemata</taxon>
        <taxon>Anomura</taxon>
        <taxon>Galatheoidea</taxon>
        <taxon>Porcellanidae</taxon>
        <taxon>Petrolisthes</taxon>
    </lineage>
</organism>
<feature type="non-terminal residue" evidence="2">
    <location>
        <position position="1"/>
    </location>
</feature>
<proteinExistence type="predicted"/>